<evidence type="ECO:0000313" key="1">
    <source>
        <dbReference type="EMBL" id="MBB5348444.1"/>
    </source>
</evidence>
<accession>A0A840UYB2</accession>
<reference evidence="1 2" key="1">
    <citation type="submission" date="2020-08" db="EMBL/GenBank/DDBJ databases">
        <title>Genomic Encyclopedia of Type Strains, Phase IV (KMG-IV): sequencing the most valuable type-strain genomes for metagenomic binning, comparative biology and taxonomic classification.</title>
        <authorList>
            <person name="Goeker M."/>
        </authorList>
    </citation>
    <scope>NUCLEOTIDE SEQUENCE [LARGE SCALE GENOMIC DNA]</scope>
    <source>
        <strain evidence="1 2">DSM 28570</strain>
    </source>
</reference>
<gene>
    <name evidence="1" type="ORF">HNQ81_002180</name>
</gene>
<evidence type="ECO:0000313" key="2">
    <source>
        <dbReference type="Proteomes" id="UP000539642"/>
    </source>
</evidence>
<protein>
    <submittedName>
        <fullName evidence="1">Putative RNA-binding Zn-ribbon protein involved in translation (DUF1610 family)</fullName>
    </submittedName>
</protein>
<proteinExistence type="predicted"/>
<comment type="caution">
    <text evidence="1">The sequence shown here is derived from an EMBL/GenBank/DDBJ whole genome shotgun (WGS) entry which is preliminary data.</text>
</comment>
<name>A0A840UYB2_9BACT</name>
<keyword evidence="2" id="KW-1185">Reference proteome</keyword>
<dbReference type="Proteomes" id="UP000539642">
    <property type="component" value="Unassembled WGS sequence"/>
</dbReference>
<sequence>MTYTCQNCGVTAKERSKLCNPANEIELENACAVTAEKVCSEKIDEIKFSCDACGSVSASSDNLCVPIEIR</sequence>
<organism evidence="1 2">
    <name type="scientific">Desulfoprunum benzoelyticum</name>
    <dbReference type="NCBI Taxonomy" id="1506996"/>
    <lineage>
        <taxon>Bacteria</taxon>
        <taxon>Pseudomonadati</taxon>
        <taxon>Thermodesulfobacteriota</taxon>
        <taxon>Desulfobulbia</taxon>
        <taxon>Desulfobulbales</taxon>
        <taxon>Desulfobulbaceae</taxon>
        <taxon>Desulfoprunum</taxon>
    </lineage>
</organism>
<dbReference type="EMBL" id="JACHEO010000012">
    <property type="protein sequence ID" value="MBB5348444.1"/>
    <property type="molecule type" value="Genomic_DNA"/>
</dbReference>
<dbReference type="AlphaFoldDB" id="A0A840UYB2"/>
<dbReference type="RefSeq" id="WP_183351193.1">
    <property type="nucleotide sequence ID" value="NZ_JACHEO010000012.1"/>
</dbReference>